<sequence>MAKVFYTEHDIEDMVNRGERSLVVNENVVLTDLAYEKARRLGMQLVEPNEKPPAAPVRPYLSKPAVSQPAPQVTPASSNSGSGNSSARLDAIKARVKSAVKTQLGNQVDDATLERIIDRVAADLGLK</sequence>
<feature type="compositionally biased region" description="Low complexity" evidence="1">
    <location>
        <begin position="76"/>
        <end position="87"/>
    </location>
</feature>
<name>A0A347ZQF2_9CHLR</name>
<comment type="caution">
    <text evidence="2">The sequence shown here is derived from an EMBL/GenBank/DDBJ whole genome shotgun (WGS) entry which is preliminary data.</text>
</comment>
<accession>A0A347ZQF2</accession>
<gene>
    <name evidence="2" type="ORF">DFR64_2567</name>
</gene>
<dbReference type="EMBL" id="QUMS01000004">
    <property type="protein sequence ID" value="REG06137.1"/>
    <property type="molecule type" value="Genomic_DNA"/>
</dbReference>
<evidence type="ECO:0000256" key="1">
    <source>
        <dbReference type="SAM" id="MobiDB-lite"/>
    </source>
</evidence>
<evidence type="ECO:0000313" key="3">
    <source>
        <dbReference type="Proteomes" id="UP000256388"/>
    </source>
</evidence>
<organism evidence="2 3">
    <name type="scientific">Pelolinea submarina</name>
    <dbReference type="NCBI Taxonomy" id="913107"/>
    <lineage>
        <taxon>Bacteria</taxon>
        <taxon>Bacillati</taxon>
        <taxon>Chloroflexota</taxon>
        <taxon>Anaerolineae</taxon>
        <taxon>Anaerolineales</taxon>
        <taxon>Anaerolineaceae</taxon>
        <taxon>Pelolinea</taxon>
    </lineage>
</organism>
<protein>
    <submittedName>
        <fullName evidence="2">Uncharacterized protein</fullName>
    </submittedName>
</protein>
<feature type="region of interest" description="Disordered" evidence="1">
    <location>
        <begin position="45"/>
        <end position="89"/>
    </location>
</feature>
<keyword evidence="3" id="KW-1185">Reference proteome</keyword>
<evidence type="ECO:0000313" key="2">
    <source>
        <dbReference type="EMBL" id="REG06137.1"/>
    </source>
</evidence>
<reference evidence="2 3" key="1">
    <citation type="submission" date="2018-08" db="EMBL/GenBank/DDBJ databases">
        <title>Genomic Encyclopedia of Type Strains, Phase IV (KMG-IV): sequencing the most valuable type-strain genomes for metagenomic binning, comparative biology and taxonomic classification.</title>
        <authorList>
            <person name="Goeker M."/>
        </authorList>
    </citation>
    <scope>NUCLEOTIDE SEQUENCE [LARGE SCALE GENOMIC DNA]</scope>
    <source>
        <strain evidence="2 3">DSM 23923</strain>
    </source>
</reference>
<dbReference type="OrthoDB" id="166379at2"/>
<dbReference type="Proteomes" id="UP000256388">
    <property type="component" value="Unassembled WGS sequence"/>
</dbReference>
<dbReference type="RefSeq" id="WP_116225839.1">
    <property type="nucleotide sequence ID" value="NZ_AP018437.1"/>
</dbReference>
<proteinExistence type="predicted"/>
<dbReference type="AlphaFoldDB" id="A0A347ZQF2"/>